<dbReference type="InterPro" id="IPR002220">
    <property type="entry name" value="DapA-like"/>
</dbReference>
<proteinExistence type="inferred from homology"/>
<feature type="active site" description="Proton donor/acceptor" evidence="4">
    <location>
        <position position="146"/>
    </location>
</feature>
<dbReference type="PANTHER" id="PTHR12128">
    <property type="entry name" value="DIHYDRODIPICOLINATE SYNTHASE"/>
    <property type="match status" value="1"/>
</dbReference>
<sequence length="331" mass="35886">MLQANDIRGLYAIIPTPAHAGAERFDACHTVDLEETARLVTRLIGDGCDGLIALGTTGECATLSQEDYEAFVGCVTEVVNKRIPTFFGASAMGGHEVAKRMKFLCDRDVEGTLLGLPMWQPLTVDTAVNFYSALGGLFPEIAIMVYANERAFRFSFPDEFWEAVARVAPTVTSAKYARPKDLKRLLAVTGGRINIIPNEMSIAHFFDEAPGSTTACWATAASMGPKPTIELMRAVERQDIEAVKRLSGAMAWANAPVAPIIADKEAFTLYNIQIEKTRINAAGYCNAGPVRPPYGPMPAHYTQASEECGRRWGMLSARMASGSAIDDLTPV</sequence>
<dbReference type="GO" id="GO:0008840">
    <property type="term" value="F:4-hydroxy-tetrahydrodipicolinate synthase activity"/>
    <property type="evidence" value="ECO:0007669"/>
    <property type="project" value="TreeGrafter"/>
</dbReference>
<evidence type="ECO:0000256" key="5">
    <source>
        <dbReference type="PIRSR" id="PIRSR001365-2"/>
    </source>
</evidence>
<dbReference type="GeneID" id="66516960"/>
<evidence type="ECO:0000256" key="3">
    <source>
        <dbReference type="PIRNR" id="PIRNR001365"/>
    </source>
</evidence>
<dbReference type="EMBL" id="CP010026">
    <property type="protein sequence ID" value="AJZ57657.1"/>
    <property type="molecule type" value="Genomic_DNA"/>
</dbReference>
<dbReference type="SUPFAM" id="SSF51569">
    <property type="entry name" value="Aldolase"/>
    <property type="match status" value="1"/>
</dbReference>
<dbReference type="AlphaFoldDB" id="A0AAU8SW25"/>
<organism evidence="6 7">
    <name type="scientific">Paraburkholderia fungorum</name>
    <dbReference type="NCBI Taxonomy" id="134537"/>
    <lineage>
        <taxon>Bacteria</taxon>
        <taxon>Pseudomonadati</taxon>
        <taxon>Pseudomonadota</taxon>
        <taxon>Betaproteobacteria</taxon>
        <taxon>Burkholderiales</taxon>
        <taxon>Burkholderiaceae</taxon>
        <taxon>Paraburkholderia</taxon>
    </lineage>
</organism>
<evidence type="ECO:0000313" key="6">
    <source>
        <dbReference type="EMBL" id="AJZ57657.1"/>
    </source>
</evidence>
<accession>A0AAU8SW25</accession>
<dbReference type="Gene3D" id="3.20.20.70">
    <property type="entry name" value="Aldolase class I"/>
    <property type="match status" value="1"/>
</dbReference>
<comment type="similarity">
    <text evidence="1 3">Belongs to the DapA family.</text>
</comment>
<feature type="active site" description="Schiff-base intermediate with substrate" evidence="4">
    <location>
        <position position="175"/>
    </location>
</feature>
<evidence type="ECO:0000256" key="4">
    <source>
        <dbReference type="PIRSR" id="PIRSR001365-1"/>
    </source>
</evidence>
<dbReference type="PIRSF" id="PIRSF001365">
    <property type="entry name" value="DHDPS"/>
    <property type="match status" value="1"/>
</dbReference>
<evidence type="ECO:0000313" key="7">
    <source>
        <dbReference type="Proteomes" id="UP000032614"/>
    </source>
</evidence>
<evidence type="ECO:0000256" key="1">
    <source>
        <dbReference type="ARBA" id="ARBA00007592"/>
    </source>
</evidence>
<dbReference type="InterPro" id="IPR013785">
    <property type="entry name" value="Aldolase_TIM"/>
</dbReference>
<gene>
    <name evidence="6" type="ORF">OI25_3035</name>
</gene>
<dbReference type="Pfam" id="PF00701">
    <property type="entry name" value="DHDPS"/>
    <property type="match status" value="1"/>
</dbReference>
<dbReference type="RefSeq" id="WP_052719679.1">
    <property type="nucleotide sequence ID" value="NZ_CP010026.1"/>
</dbReference>
<name>A0AAU8SW25_9BURK</name>
<dbReference type="SMART" id="SM01130">
    <property type="entry name" value="DHDPS"/>
    <property type="match status" value="1"/>
</dbReference>
<keyword evidence="2 3" id="KW-0456">Lyase</keyword>
<dbReference type="KEGG" id="bfn:OI25_3035"/>
<feature type="binding site" evidence="5">
    <location>
        <position position="57"/>
    </location>
    <ligand>
        <name>pyruvate</name>
        <dbReference type="ChEBI" id="CHEBI:15361"/>
    </ligand>
</feature>
<reference evidence="6 7" key="1">
    <citation type="journal article" date="2015" name="Genome Announc.">
        <title>Complete genome sequences for 59 burkholderia isolates, both pathogenic and near neighbor.</title>
        <authorList>
            <person name="Johnson S.L."/>
            <person name="Bishop-Lilly K.A."/>
            <person name="Ladner J.T."/>
            <person name="Daligault H.E."/>
            <person name="Davenport K.W."/>
            <person name="Jaissle J."/>
            <person name="Frey K.G."/>
            <person name="Koroleva G.I."/>
            <person name="Bruce D.C."/>
            <person name="Coyne S.R."/>
            <person name="Broomall S.M."/>
            <person name="Li P.E."/>
            <person name="Teshima H."/>
            <person name="Gibbons H.S."/>
            <person name="Palacios G.F."/>
            <person name="Rosenzweig C.N."/>
            <person name="Redden C.L."/>
            <person name="Xu Y."/>
            <person name="Minogue T.D."/>
            <person name="Chain P.S."/>
        </authorList>
    </citation>
    <scope>NUCLEOTIDE SEQUENCE [LARGE SCALE GENOMIC DNA]</scope>
    <source>
        <strain evidence="6 7">ATCC BAA-463</strain>
    </source>
</reference>
<protein>
    <submittedName>
        <fullName evidence="6">Dihydrodipicolinate synthetase family protein</fullName>
    </submittedName>
</protein>
<dbReference type="PANTHER" id="PTHR12128:SF66">
    <property type="entry name" value="4-HYDROXY-2-OXOGLUTARATE ALDOLASE, MITOCHONDRIAL"/>
    <property type="match status" value="1"/>
</dbReference>
<dbReference type="Proteomes" id="UP000032614">
    <property type="component" value="Chromosome 1"/>
</dbReference>
<evidence type="ECO:0000256" key="2">
    <source>
        <dbReference type="ARBA" id="ARBA00023239"/>
    </source>
</evidence>